<dbReference type="AlphaFoldDB" id="A0A438DAM0"/>
<feature type="region of interest" description="Disordered" evidence="3">
    <location>
        <begin position="27"/>
        <end position="57"/>
    </location>
</feature>
<name>A0A438DAM0_VITVI</name>
<protein>
    <submittedName>
        <fullName evidence="5">SelT-like protein</fullName>
    </submittedName>
</protein>
<feature type="compositionally biased region" description="Basic residues" evidence="3">
    <location>
        <begin position="32"/>
        <end position="43"/>
    </location>
</feature>
<dbReference type="PANTHER" id="PTHR13544">
    <property type="entry name" value="SELENOPROTEIN T"/>
    <property type="match status" value="1"/>
</dbReference>
<reference evidence="5 6" key="1">
    <citation type="journal article" date="2018" name="PLoS Genet.">
        <title>Population sequencing reveals clonal diversity and ancestral inbreeding in the grapevine cultivar Chardonnay.</title>
        <authorList>
            <person name="Roach M.J."/>
            <person name="Johnson D.L."/>
            <person name="Bohlmann J."/>
            <person name="van Vuuren H.J."/>
            <person name="Jones S.J."/>
            <person name="Pretorius I.S."/>
            <person name="Schmidt S.A."/>
            <person name="Borneman A.R."/>
        </authorList>
    </citation>
    <scope>NUCLEOTIDE SEQUENCE [LARGE SCALE GENOMIC DNA]</scope>
    <source>
        <strain evidence="6">cv. Chardonnay</strain>
        <tissue evidence="5">Leaf</tissue>
    </source>
</reference>
<evidence type="ECO:0000256" key="1">
    <source>
        <dbReference type="ARBA" id="ARBA00022729"/>
    </source>
</evidence>
<dbReference type="EMBL" id="QGNW01001714">
    <property type="protein sequence ID" value="RVW32501.1"/>
    <property type="molecule type" value="Genomic_DNA"/>
</dbReference>
<proteinExistence type="predicted"/>
<dbReference type="NCBIfam" id="TIGR02174">
    <property type="entry name" value="CXXU_selWTH"/>
    <property type="match status" value="1"/>
</dbReference>
<keyword evidence="2" id="KW-0676">Redox-active center</keyword>
<dbReference type="Proteomes" id="UP000288805">
    <property type="component" value="Unassembled WGS sequence"/>
</dbReference>
<evidence type="ECO:0000256" key="4">
    <source>
        <dbReference type="SAM" id="SignalP"/>
    </source>
</evidence>
<evidence type="ECO:0000256" key="3">
    <source>
        <dbReference type="SAM" id="MobiDB-lite"/>
    </source>
</evidence>
<sequence>MDRAQLLLVGLPLFLFFSDIINLFTPPPPKPPPHHHHHHHHHQQPQPKPQSAPLDFPTQKESGIGGIGFGNTVNINFCSSCSYRTREFSQFGGCKLFCSLYEPGHKAPEAQRSLIFRHVPDLDQHLCGGNAVTMKNMLESQFPGVTVVLANYPPPLPKRLLSKVVPVVQIGVIGIVMAGEQIFPRLGFIAPPPWYYSLRANRFGTISTTWLLGNFLQSFLQSSGAFEVYCNGELVFSKLKQQRFPGEIELKDLVGQRLVASRIVDDVGAGVWSQPL</sequence>
<dbReference type="SUPFAM" id="SSF52833">
    <property type="entry name" value="Thioredoxin-like"/>
    <property type="match status" value="1"/>
</dbReference>
<dbReference type="Pfam" id="PF10262">
    <property type="entry name" value="Rdx"/>
    <property type="match status" value="1"/>
</dbReference>
<evidence type="ECO:0000313" key="6">
    <source>
        <dbReference type="Proteomes" id="UP000288805"/>
    </source>
</evidence>
<dbReference type="InterPro" id="IPR011893">
    <property type="entry name" value="Selenoprotein_Rdx-typ"/>
</dbReference>
<dbReference type="Gene3D" id="3.40.30.10">
    <property type="entry name" value="Glutaredoxin"/>
    <property type="match status" value="1"/>
</dbReference>
<feature type="chain" id="PRO_5019351015" evidence="4">
    <location>
        <begin position="24"/>
        <end position="276"/>
    </location>
</feature>
<organism evidence="5 6">
    <name type="scientific">Vitis vinifera</name>
    <name type="common">Grape</name>
    <dbReference type="NCBI Taxonomy" id="29760"/>
    <lineage>
        <taxon>Eukaryota</taxon>
        <taxon>Viridiplantae</taxon>
        <taxon>Streptophyta</taxon>
        <taxon>Embryophyta</taxon>
        <taxon>Tracheophyta</taxon>
        <taxon>Spermatophyta</taxon>
        <taxon>Magnoliopsida</taxon>
        <taxon>eudicotyledons</taxon>
        <taxon>Gunneridae</taxon>
        <taxon>Pentapetalae</taxon>
        <taxon>rosids</taxon>
        <taxon>Vitales</taxon>
        <taxon>Vitaceae</taxon>
        <taxon>Viteae</taxon>
        <taxon>Vitis</taxon>
    </lineage>
</organism>
<evidence type="ECO:0000256" key="2">
    <source>
        <dbReference type="ARBA" id="ARBA00023284"/>
    </source>
</evidence>
<evidence type="ECO:0000313" key="5">
    <source>
        <dbReference type="EMBL" id="RVW32501.1"/>
    </source>
</evidence>
<gene>
    <name evidence="5" type="primary">VvCHDh000839_6</name>
    <name evidence="5" type="ORF">CK203_081271</name>
</gene>
<keyword evidence="1 4" id="KW-0732">Signal</keyword>
<dbReference type="InterPro" id="IPR019389">
    <property type="entry name" value="Selenoprotein_T"/>
</dbReference>
<comment type="caution">
    <text evidence="5">The sequence shown here is derived from an EMBL/GenBank/DDBJ whole genome shotgun (WGS) entry which is preliminary data.</text>
</comment>
<dbReference type="PANTHER" id="PTHR13544:SF0">
    <property type="entry name" value="THIOREDOXIN REDUCTASE-LIKE SELENOPROTEIN T"/>
    <property type="match status" value="1"/>
</dbReference>
<dbReference type="InterPro" id="IPR036249">
    <property type="entry name" value="Thioredoxin-like_sf"/>
</dbReference>
<feature type="signal peptide" evidence="4">
    <location>
        <begin position="1"/>
        <end position="23"/>
    </location>
</feature>
<accession>A0A438DAM0</accession>